<evidence type="ECO:0000256" key="8">
    <source>
        <dbReference type="ARBA" id="ARBA00051245"/>
    </source>
</evidence>
<comment type="caution">
    <text evidence="10">The sequence shown here is derived from an EMBL/GenBank/DDBJ whole genome shotgun (WGS) entry which is preliminary data.</text>
</comment>
<evidence type="ECO:0000256" key="2">
    <source>
        <dbReference type="ARBA" id="ARBA00011903"/>
    </source>
</evidence>
<dbReference type="InterPro" id="IPR005702">
    <property type="entry name" value="Wzc-like_C"/>
</dbReference>
<keyword evidence="3" id="KW-0808">Transferase</keyword>
<protein>
    <recommendedName>
        <fullName evidence="2">non-specific protein-tyrosine kinase</fullName>
        <ecNumber evidence="2">2.7.10.2</ecNumber>
    </recommendedName>
</protein>
<dbReference type="EMBL" id="BMOF01000009">
    <property type="protein sequence ID" value="GGJ95833.1"/>
    <property type="molecule type" value="Genomic_DNA"/>
</dbReference>
<evidence type="ECO:0000256" key="4">
    <source>
        <dbReference type="ARBA" id="ARBA00022741"/>
    </source>
</evidence>
<keyword evidence="5 10" id="KW-0418">Kinase</keyword>
<dbReference type="CDD" id="cd05387">
    <property type="entry name" value="BY-kinase"/>
    <property type="match status" value="1"/>
</dbReference>
<dbReference type="InterPro" id="IPR025669">
    <property type="entry name" value="AAA_dom"/>
</dbReference>
<dbReference type="RefSeq" id="WP_188816810.1">
    <property type="nucleotide sequence ID" value="NZ_BMOF01000009.1"/>
</dbReference>
<proteinExistence type="inferred from homology"/>
<evidence type="ECO:0000313" key="11">
    <source>
        <dbReference type="Proteomes" id="UP000637720"/>
    </source>
</evidence>
<evidence type="ECO:0000313" key="10">
    <source>
        <dbReference type="EMBL" id="GGJ95833.1"/>
    </source>
</evidence>
<reference evidence="10" key="2">
    <citation type="submission" date="2020-09" db="EMBL/GenBank/DDBJ databases">
        <authorList>
            <person name="Sun Q."/>
            <person name="Ohkuma M."/>
        </authorList>
    </citation>
    <scope>NUCLEOTIDE SEQUENCE</scope>
    <source>
        <strain evidence="10">JCM 14719</strain>
    </source>
</reference>
<evidence type="ECO:0000256" key="1">
    <source>
        <dbReference type="ARBA" id="ARBA00007316"/>
    </source>
</evidence>
<dbReference type="GO" id="GO:0005524">
    <property type="term" value="F:ATP binding"/>
    <property type="evidence" value="ECO:0007669"/>
    <property type="project" value="UniProtKB-KW"/>
</dbReference>
<dbReference type="Pfam" id="PF13614">
    <property type="entry name" value="AAA_31"/>
    <property type="match status" value="1"/>
</dbReference>
<keyword evidence="11" id="KW-1185">Reference proteome</keyword>
<evidence type="ECO:0000256" key="6">
    <source>
        <dbReference type="ARBA" id="ARBA00022840"/>
    </source>
</evidence>
<keyword evidence="4" id="KW-0547">Nucleotide-binding</keyword>
<sequence>MIGWKRKKAMQPEDRSRILVTHLDPRSPVAEAYRTLRTNLQFAAVDRPLRRLMVTSTGPGEGKTTTIANLAVVFAQAGKRVLLIDADLRKPQLHHVFRVPNHVGLSSVLVGTSAMERAAVATVVEGLTLLPSGPIPPNPAEMLGSQAMARFLEEASARYELVLIDTPPVIAVTDAQVLSRLVDGVLLVVAAGQTKREMAQKAKALLETVQAPLLGVVLNRRKYHEEGYSYYYYYYGEEKRKA</sequence>
<accession>A0A8J3B8I3</accession>
<dbReference type="Gene3D" id="3.40.50.300">
    <property type="entry name" value="P-loop containing nucleotide triphosphate hydrolases"/>
    <property type="match status" value="1"/>
</dbReference>
<dbReference type="Proteomes" id="UP000637720">
    <property type="component" value="Unassembled WGS sequence"/>
</dbReference>
<dbReference type="InterPro" id="IPR050445">
    <property type="entry name" value="Bact_polysacc_biosynth/exp"/>
</dbReference>
<keyword evidence="7" id="KW-0829">Tyrosine-protein kinase</keyword>
<feature type="domain" description="AAA" evidence="9">
    <location>
        <begin position="60"/>
        <end position="191"/>
    </location>
</feature>
<evidence type="ECO:0000256" key="5">
    <source>
        <dbReference type="ARBA" id="ARBA00022777"/>
    </source>
</evidence>
<gene>
    <name evidence="10" type="ORF">GCM10007043_07010</name>
</gene>
<evidence type="ECO:0000256" key="3">
    <source>
        <dbReference type="ARBA" id="ARBA00022679"/>
    </source>
</evidence>
<dbReference type="FunFam" id="3.40.50.300:FF:000527">
    <property type="entry name" value="Tyrosine-protein kinase etk"/>
    <property type="match status" value="1"/>
</dbReference>
<dbReference type="AlphaFoldDB" id="A0A8J3B8I3"/>
<dbReference type="SUPFAM" id="SSF52540">
    <property type="entry name" value="P-loop containing nucleoside triphosphate hydrolases"/>
    <property type="match status" value="1"/>
</dbReference>
<reference evidence="10" key="1">
    <citation type="journal article" date="2014" name="Int. J. Syst. Evol. Microbiol.">
        <title>Complete genome sequence of Corynebacterium casei LMG S-19264T (=DSM 44701T), isolated from a smear-ripened cheese.</title>
        <authorList>
            <consortium name="US DOE Joint Genome Institute (JGI-PGF)"/>
            <person name="Walter F."/>
            <person name="Albersmeier A."/>
            <person name="Kalinowski J."/>
            <person name="Ruckert C."/>
        </authorList>
    </citation>
    <scope>NUCLEOTIDE SEQUENCE</scope>
    <source>
        <strain evidence="10">JCM 14719</strain>
    </source>
</reference>
<dbReference type="GO" id="GO:0042802">
    <property type="term" value="F:identical protein binding"/>
    <property type="evidence" value="ECO:0007669"/>
    <property type="project" value="UniProtKB-ARBA"/>
</dbReference>
<dbReference type="InterPro" id="IPR027417">
    <property type="entry name" value="P-loop_NTPase"/>
</dbReference>
<dbReference type="EC" id="2.7.10.2" evidence="2"/>
<name>A0A8J3B8I3_9BACI</name>
<keyword evidence="6" id="KW-0067">ATP-binding</keyword>
<dbReference type="GO" id="GO:0005886">
    <property type="term" value="C:plasma membrane"/>
    <property type="evidence" value="ECO:0007669"/>
    <property type="project" value="TreeGrafter"/>
</dbReference>
<evidence type="ECO:0000256" key="7">
    <source>
        <dbReference type="ARBA" id="ARBA00023137"/>
    </source>
</evidence>
<dbReference type="PANTHER" id="PTHR32309">
    <property type="entry name" value="TYROSINE-PROTEIN KINASE"/>
    <property type="match status" value="1"/>
</dbReference>
<dbReference type="GO" id="GO:0004715">
    <property type="term" value="F:non-membrane spanning protein tyrosine kinase activity"/>
    <property type="evidence" value="ECO:0007669"/>
    <property type="project" value="UniProtKB-EC"/>
</dbReference>
<dbReference type="NCBIfam" id="TIGR01007">
    <property type="entry name" value="eps_fam"/>
    <property type="match status" value="1"/>
</dbReference>
<evidence type="ECO:0000259" key="9">
    <source>
        <dbReference type="Pfam" id="PF13614"/>
    </source>
</evidence>
<organism evidence="10 11">
    <name type="scientific">Calditerricola satsumensis</name>
    <dbReference type="NCBI Taxonomy" id="373054"/>
    <lineage>
        <taxon>Bacteria</taxon>
        <taxon>Bacillati</taxon>
        <taxon>Bacillota</taxon>
        <taxon>Bacilli</taxon>
        <taxon>Bacillales</taxon>
        <taxon>Bacillaceae</taxon>
        <taxon>Calditerricola</taxon>
    </lineage>
</organism>
<comment type="similarity">
    <text evidence="1">Belongs to the CpsD/CapB family.</text>
</comment>
<comment type="catalytic activity">
    <reaction evidence="8">
        <text>L-tyrosyl-[protein] + ATP = O-phospho-L-tyrosyl-[protein] + ADP + H(+)</text>
        <dbReference type="Rhea" id="RHEA:10596"/>
        <dbReference type="Rhea" id="RHEA-COMP:10136"/>
        <dbReference type="Rhea" id="RHEA-COMP:20101"/>
        <dbReference type="ChEBI" id="CHEBI:15378"/>
        <dbReference type="ChEBI" id="CHEBI:30616"/>
        <dbReference type="ChEBI" id="CHEBI:46858"/>
        <dbReference type="ChEBI" id="CHEBI:61978"/>
        <dbReference type="ChEBI" id="CHEBI:456216"/>
        <dbReference type="EC" id="2.7.10.2"/>
    </reaction>
</comment>
<dbReference type="PANTHER" id="PTHR32309:SF13">
    <property type="entry name" value="FERRIC ENTEROBACTIN TRANSPORT PROTEIN FEPE"/>
    <property type="match status" value="1"/>
</dbReference>